<feature type="compositionally biased region" description="Basic residues" evidence="7">
    <location>
        <begin position="1"/>
        <end position="12"/>
    </location>
</feature>
<feature type="compositionally biased region" description="Polar residues" evidence="7">
    <location>
        <begin position="564"/>
        <end position="579"/>
    </location>
</feature>
<dbReference type="FunFam" id="3.40.50.300:FF:000493">
    <property type="entry name" value="Guanine nucleotide-binding protein-like 3-like protein"/>
    <property type="match status" value="1"/>
</dbReference>
<comment type="subcellular location">
    <subcellularLocation>
        <location evidence="1">Nucleus</location>
    </subcellularLocation>
</comment>
<evidence type="ECO:0000256" key="4">
    <source>
        <dbReference type="ARBA" id="ARBA00023134"/>
    </source>
</evidence>
<dbReference type="OrthoDB" id="10266128at2759"/>
<dbReference type="PANTHER" id="PTHR11089">
    <property type="entry name" value="GTP-BINDING PROTEIN-RELATED"/>
    <property type="match status" value="1"/>
</dbReference>
<feature type="compositionally biased region" description="Basic residues" evidence="7">
    <location>
        <begin position="19"/>
        <end position="32"/>
    </location>
</feature>
<keyword evidence="10" id="KW-1185">Reference proteome</keyword>
<evidence type="ECO:0000259" key="8">
    <source>
        <dbReference type="PROSITE" id="PS51721"/>
    </source>
</evidence>
<feature type="compositionally biased region" description="Polar residues" evidence="7">
    <location>
        <begin position="641"/>
        <end position="652"/>
    </location>
</feature>
<dbReference type="Gene3D" id="3.40.50.300">
    <property type="entry name" value="P-loop containing nucleotide triphosphate hydrolases"/>
    <property type="match status" value="1"/>
</dbReference>
<feature type="compositionally biased region" description="Acidic residues" evidence="7">
    <location>
        <begin position="528"/>
        <end position="551"/>
    </location>
</feature>
<evidence type="ECO:0000256" key="3">
    <source>
        <dbReference type="ARBA" id="ARBA00023054"/>
    </source>
</evidence>
<keyword evidence="4" id="KW-0342">GTP-binding</keyword>
<feature type="coiled-coil region" evidence="6">
    <location>
        <begin position="56"/>
        <end position="94"/>
    </location>
</feature>
<dbReference type="GO" id="GO:0005525">
    <property type="term" value="F:GTP binding"/>
    <property type="evidence" value="ECO:0007669"/>
    <property type="project" value="UniProtKB-KW"/>
</dbReference>
<feature type="region of interest" description="Disordered" evidence="7">
    <location>
        <begin position="1"/>
        <end position="51"/>
    </location>
</feature>
<evidence type="ECO:0000256" key="6">
    <source>
        <dbReference type="SAM" id="Coils"/>
    </source>
</evidence>
<dbReference type="Pfam" id="PF08701">
    <property type="entry name" value="GN3L_Grn1"/>
    <property type="match status" value="1"/>
</dbReference>
<dbReference type="FunFam" id="1.10.1580.10:FF:000002">
    <property type="entry name" value="Guanine nucleotide-binding protein-like 3 (nucleolar)-like"/>
    <property type="match status" value="1"/>
</dbReference>
<feature type="region of interest" description="Disordered" evidence="7">
    <location>
        <begin position="519"/>
        <end position="667"/>
    </location>
</feature>
<dbReference type="AlphaFoldDB" id="A0A9W8AII9"/>
<organism evidence="9 10">
    <name type="scientific">Dispira parvispora</name>
    <dbReference type="NCBI Taxonomy" id="1520584"/>
    <lineage>
        <taxon>Eukaryota</taxon>
        <taxon>Fungi</taxon>
        <taxon>Fungi incertae sedis</taxon>
        <taxon>Zoopagomycota</taxon>
        <taxon>Kickxellomycotina</taxon>
        <taxon>Dimargaritomycetes</taxon>
        <taxon>Dimargaritales</taxon>
        <taxon>Dimargaritaceae</taxon>
        <taxon>Dispira</taxon>
    </lineage>
</organism>
<dbReference type="CDD" id="cd04178">
    <property type="entry name" value="Nucleostemin_like"/>
    <property type="match status" value="1"/>
</dbReference>
<sequence>MVPKKHKSKRKSTQLTAKISRKAREQRRKARKDAKTNPNRGKLKKDPGIPNLWPFKEKLLNQIEENRIRVEEEKKRQKQQRAQLHNKNRNIKDITSMAELVQNAEERGEAFGSAAQEMDESGLRDTVDAALTGRKDNSVRAYYREFRKVVDHADVILEVLDARDPLGCRTKSIERMILNQATNKRVILVLNKIDLVPRENVEAWLKYLRNEFPTVAFKASTQQQRTNLGQARGGSGKTKGESGTLASGESQLQKSEAVGADALIQLLKNYCRNANIKTAITVGVIGYPNVGKSSLINSLRRSRVCQVGSTPGITKAIQEIHLDKHVKLLDSPGIVFAKPVTASTNSATTTGRPDKASQTMADVVLRNCIKVELLDDPIAPVEAIVARCNSKHLMVFYNLPFFRDHKEFLVQLARQRGRLGPGGIPNMKAAAQIVLNDWNVGRIQFYTEPPTAQGKHTRPAQIVKGWSEEFQLADITGTADSEILAGTKSKSQLGRTALSMAADEHSGDRELMTEEEIAAMEQSSSGESEYDSEGDDSMYDSEEDVMSEDEPVADRPVLRVNAQGRANKNKNQTDGQSRKQVILTPEEELINPQTRGAAKKEFKKMKKDKRRQEAAQLRTLEQTWNGDAMENESGDGDDDYNFSNYFQASTADSMPAEGVDMSDEEEL</sequence>
<evidence type="ECO:0000256" key="7">
    <source>
        <dbReference type="SAM" id="MobiDB-lite"/>
    </source>
</evidence>
<evidence type="ECO:0000256" key="2">
    <source>
        <dbReference type="ARBA" id="ARBA00022741"/>
    </source>
</evidence>
<name>A0A9W8AII9_9FUNG</name>
<dbReference type="SUPFAM" id="SSF52540">
    <property type="entry name" value="P-loop containing nucleoside triphosphate hydrolases"/>
    <property type="match status" value="1"/>
</dbReference>
<dbReference type="Gene3D" id="1.10.1580.10">
    <property type="match status" value="1"/>
</dbReference>
<reference evidence="9" key="1">
    <citation type="submission" date="2022-07" db="EMBL/GenBank/DDBJ databases">
        <title>Phylogenomic reconstructions and comparative analyses of Kickxellomycotina fungi.</title>
        <authorList>
            <person name="Reynolds N.K."/>
            <person name="Stajich J.E."/>
            <person name="Barry K."/>
            <person name="Grigoriev I.V."/>
            <person name="Crous P."/>
            <person name="Smith M.E."/>
        </authorList>
    </citation>
    <scope>NUCLEOTIDE SEQUENCE</scope>
    <source>
        <strain evidence="9">RSA 1196</strain>
    </source>
</reference>
<feature type="region of interest" description="Disordered" evidence="7">
    <location>
        <begin position="223"/>
        <end position="250"/>
    </location>
</feature>
<feature type="compositionally biased region" description="Acidic residues" evidence="7">
    <location>
        <begin position="629"/>
        <end position="640"/>
    </location>
</feature>
<dbReference type="InterPro" id="IPR050755">
    <property type="entry name" value="TRAFAC_YlqF/YawG_RiboMat"/>
</dbReference>
<dbReference type="Pfam" id="PF01926">
    <property type="entry name" value="MMR_HSR1"/>
    <property type="match status" value="1"/>
</dbReference>
<dbReference type="InterPro" id="IPR006073">
    <property type="entry name" value="GTP-bd"/>
</dbReference>
<comment type="caution">
    <text evidence="9">The sequence shown here is derived from an EMBL/GenBank/DDBJ whole genome shotgun (WGS) entry which is preliminary data.</text>
</comment>
<dbReference type="GO" id="GO:0005730">
    <property type="term" value="C:nucleolus"/>
    <property type="evidence" value="ECO:0007669"/>
    <property type="project" value="TreeGrafter"/>
</dbReference>
<accession>A0A9W8AII9</accession>
<dbReference type="Proteomes" id="UP001150925">
    <property type="component" value="Unassembled WGS sequence"/>
</dbReference>
<dbReference type="InterPro" id="IPR030378">
    <property type="entry name" value="G_CP_dom"/>
</dbReference>
<evidence type="ECO:0000313" key="9">
    <source>
        <dbReference type="EMBL" id="KAJ1953187.1"/>
    </source>
</evidence>
<protein>
    <submittedName>
        <fullName evidence="9">Nuclear GTP-binding protein nug1</fullName>
    </submittedName>
</protein>
<keyword evidence="3 6" id="KW-0175">Coiled coil</keyword>
<feature type="domain" description="CP-type G" evidence="8">
    <location>
        <begin position="143"/>
        <end position="337"/>
    </location>
</feature>
<gene>
    <name evidence="9" type="primary">NUG1</name>
    <name evidence="9" type="ORF">IWQ62_006056</name>
</gene>
<dbReference type="EMBL" id="JANBPY010002947">
    <property type="protein sequence ID" value="KAJ1953187.1"/>
    <property type="molecule type" value="Genomic_DNA"/>
</dbReference>
<dbReference type="InterPro" id="IPR027417">
    <property type="entry name" value="P-loop_NTPase"/>
</dbReference>
<dbReference type="PROSITE" id="PS51721">
    <property type="entry name" value="G_CP"/>
    <property type="match status" value="1"/>
</dbReference>
<dbReference type="InterPro" id="IPR014813">
    <property type="entry name" value="Gnl3_N_dom"/>
</dbReference>
<evidence type="ECO:0000313" key="10">
    <source>
        <dbReference type="Proteomes" id="UP001150925"/>
    </source>
</evidence>
<keyword evidence="2" id="KW-0547">Nucleotide-binding</keyword>
<evidence type="ECO:0000256" key="5">
    <source>
        <dbReference type="ARBA" id="ARBA00023242"/>
    </source>
</evidence>
<dbReference type="InterPro" id="IPR023179">
    <property type="entry name" value="GTP-bd_ortho_bundle_sf"/>
</dbReference>
<evidence type="ECO:0000256" key="1">
    <source>
        <dbReference type="ARBA" id="ARBA00004123"/>
    </source>
</evidence>
<proteinExistence type="predicted"/>
<dbReference type="PANTHER" id="PTHR11089:SF30">
    <property type="entry name" value="GUANINE NUCLEOTIDE-BINDING PROTEIN-LIKE 3 HOMOLOG"/>
    <property type="match status" value="1"/>
</dbReference>
<keyword evidence="5" id="KW-0539">Nucleus</keyword>